<evidence type="ECO:0000313" key="9">
    <source>
        <dbReference type="EMBL" id="KAL2847808.1"/>
    </source>
</evidence>
<keyword evidence="10" id="KW-1185">Reference proteome</keyword>
<dbReference type="PANTHER" id="PTHR10978:SF5">
    <property type="entry name" value="SUCCINATE DEHYDROGENASE CYTOCHROME B560 SUBUNIT, MITOCHONDRIAL"/>
    <property type="match status" value="1"/>
</dbReference>
<dbReference type="PANTHER" id="PTHR10978">
    <property type="entry name" value="SUCCINATE DEHYDROGENASE CYTOCHROME B560 SUBUNIT"/>
    <property type="match status" value="1"/>
</dbReference>
<dbReference type="Gene3D" id="1.20.1300.10">
    <property type="entry name" value="Fumarate reductase/succinate dehydrogenase, transmembrane subunit"/>
    <property type="match status" value="1"/>
</dbReference>
<comment type="caution">
    <text evidence="9">The sequence shown here is derived from an EMBL/GenBank/DDBJ whole genome shotgun (WGS) entry which is preliminary data.</text>
</comment>
<proteinExistence type="predicted"/>
<name>A0ABR4K672_9EURO</name>
<evidence type="ECO:0000313" key="10">
    <source>
        <dbReference type="Proteomes" id="UP001610446"/>
    </source>
</evidence>
<feature type="transmembrane region" description="Helical" evidence="8">
    <location>
        <begin position="173"/>
        <end position="191"/>
    </location>
</feature>
<evidence type="ECO:0000256" key="2">
    <source>
        <dbReference type="ARBA" id="ARBA00022617"/>
    </source>
</evidence>
<dbReference type="InterPro" id="IPR000701">
    <property type="entry name" value="SuccDH_FuR_B_TM-su"/>
</dbReference>
<reference evidence="9 10" key="1">
    <citation type="submission" date="2024-07" db="EMBL/GenBank/DDBJ databases">
        <title>Section-level genome sequencing and comparative genomics of Aspergillus sections Usti and Cavernicolus.</title>
        <authorList>
            <consortium name="Lawrence Berkeley National Laboratory"/>
            <person name="Nybo J.L."/>
            <person name="Vesth T.C."/>
            <person name="Theobald S."/>
            <person name="Frisvad J.C."/>
            <person name="Larsen T.O."/>
            <person name="Kjaerboelling I."/>
            <person name="Rothschild-Mancinelli K."/>
            <person name="Lyhne E.K."/>
            <person name="Kogle M.E."/>
            <person name="Barry K."/>
            <person name="Clum A."/>
            <person name="Na H."/>
            <person name="Ledsgaard L."/>
            <person name="Lin J."/>
            <person name="Lipzen A."/>
            <person name="Kuo A."/>
            <person name="Riley R."/>
            <person name="Mondo S."/>
            <person name="Labutti K."/>
            <person name="Haridas S."/>
            <person name="Pangalinan J."/>
            <person name="Salamov A.A."/>
            <person name="Simmons B.A."/>
            <person name="Magnuson J.K."/>
            <person name="Chen J."/>
            <person name="Drula E."/>
            <person name="Henrissat B."/>
            <person name="Wiebenga A."/>
            <person name="Lubbers R.J."/>
            <person name="Gomes A.C."/>
            <person name="Makela M.R."/>
            <person name="Stajich J."/>
            <person name="Grigoriev I.V."/>
            <person name="Mortensen U.H."/>
            <person name="De Vries R.P."/>
            <person name="Baker S.E."/>
            <person name="Andersen M.R."/>
        </authorList>
    </citation>
    <scope>NUCLEOTIDE SEQUENCE [LARGE SCALE GENOMIC DNA]</scope>
    <source>
        <strain evidence="9 10">CBS 123904</strain>
    </source>
</reference>
<evidence type="ECO:0000256" key="7">
    <source>
        <dbReference type="ARBA" id="ARBA00023136"/>
    </source>
</evidence>
<keyword evidence="5 8" id="KW-1133">Transmembrane helix</keyword>
<sequence length="192" mass="20827">MVLTTRSMLAVNARRPFLLSARAAQHVPQLRYRYTHFGPASSPNLKIKSRTPEEGHALLAAQRLRRPVAPHLSIYKFQVHSVSSAMERNTGILLSASLYLFGTGYLVAPSVLGVDVSSASLVAAFAGLPLAAKVAIKFLYAWPFTFHVVNGVRYVVTAVGTQTLSSREQVVRIAWGVVGVSFVSALGLIAYF</sequence>
<feature type="transmembrane region" description="Helical" evidence="8">
    <location>
        <begin position="92"/>
        <end position="112"/>
    </location>
</feature>
<dbReference type="Pfam" id="PF01127">
    <property type="entry name" value="Sdh_cyt"/>
    <property type="match status" value="1"/>
</dbReference>
<comment type="subcellular location">
    <subcellularLocation>
        <location evidence="1">Membrane</location>
    </subcellularLocation>
</comment>
<keyword evidence="4" id="KW-0479">Metal-binding</keyword>
<evidence type="ECO:0000256" key="8">
    <source>
        <dbReference type="SAM" id="Phobius"/>
    </source>
</evidence>
<accession>A0ABR4K672</accession>
<protein>
    <submittedName>
        <fullName evidence="9">Fumarate reductase respiratory complex transmembrane subunit</fullName>
    </submittedName>
</protein>
<dbReference type="EMBL" id="JBFXLU010000054">
    <property type="protein sequence ID" value="KAL2847808.1"/>
    <property type="molecule type" value="Genomic_DNA"/>
</dbReference>
<dbReference type="SUPFAM" id="SSF81343">
    <property type="entry name" value="Fumarate reductase respiratory complex transmembrane subunits"/>
    <property type="match status" value="1"/>
</dbReference>
<keyword evidence="3 8" id="KW-0812">Transmembrane</keyword>
<evidence type="ECO:0000256" key="3">
    <source>
        <dbReference type="ARBA" id="ARBA00022692"/>
    </source>
</evidence>
<evidence type="ECO:0000256" key="6">
    <source>
        <dbReference type="ARBA" id="ARBA00023004"/>
    </source>
</evidence>
<dbReference type="Proteomes" id="UP001610446">
    <property type="component" value="Unassembled WGS sequence"/>
</dbReference>
<organism evidence="9 10">
    <name type="scientific">Aspergillus pseudoustus</name>
    <dbReference type="NCBI Taxonomy" id="1810923"/>
    <lineage>
        <taxon>Eukaryota</taxon>
        <taxon>Fungi</taxon>
        <taxon>Dikarya</taxon>
        <taxon>Ascomycota</taxon>
        <taxon>Pezizomycotina</taxon>
        <taxon>Eurotiomycetes</taxon>
        <taxon>Eurotiomycetidae</taxon>
        <taxon>Eurotiales</taxon>
        <taxon>Aspergillaceae</taxon>
        <taxon>Aspergillus</taxon>
        <taxon>Aspergillus subgen. Nidulantes</taxon>
    </lineage>
</organism>
<gene>
    <name evidence="9" type="ORF">BJY01DRAFT_262911</name>
</gene>
<evidence type="ECO:0000256" key="4">
    <source>
        <dbReference type="ARBA" id="ARBA00022723"/>
    </source>
</evidence>
<evidence type="ECO:0000256" key="1">
    <source>
        <dbReference type="ARBA" id="ARBA00004370"/>
    </source>
</evidence>
<evidence type="ECO:0000256" key="5">
    <source>
        <dbReference type="ARBA" id="ARBA00022989"/>
    </source>
</evidence>
<dbReference type="InterPro" id="IPR014314">
    <property type="entry name" value="Succ_DH_cytb556"/>
</dbReference>
<keyword evidence="2" id="KW-0349">Heme</keyword>
<keyword evidence="7 8" id="KW-0472">Membrane</keyword>
<dbReference type="CDD" id="cd03499">
    <property type="entry name" value="SQR_TypeC_SdhC"/>
    <property type="match status" value="1"/>
</dbReference>
<dbReference type="InterPro" id="IPR034804">
    <property type="entry name" value="SQR/QFR_C/D"/>
</dbReference>
<keyword evidence="6" id="KW-0408">Iron</keyword>